<dbReference type="CDD" id="cd17574">
    <property type="entry name" value="REC_OmpR"/>
    <property type="match status" value="1"/>
</dbReference>
<evidence type="ECO:0000259" key="9">
    <source>
        <dbReference type="PROSITE" id="PS51755"/>
    </source>
</evidence>
<dbReference type="Gene3D" id="1.10.10.10">
    <property type="entry name" value="Winged helix-like DNA-binding domain superfamily/Winged helix DNA-binding domain"/>
    <property type="match status" value="1"/>
</dbReference>
<keyword evidence="11" id="KW-1185">Reference proteome</keyword>
<dbReference type="GO" id="GO:0006355">
    <property type="term" value="P:regulation of DNA-templated transcription"/>
    <property type="evidence" value="ECO:0007669"/>
    <property type="project" value="InterPro"/>
</dbReference>
<evidence type="ECO:0000313" key="10">
    <source>
        <dbReference type="EMBL" id="KLI02311.1"/>
    </source>
</evidence>
<dbReference type="SUPFAM" id="SSF52172">
    <property type="entry name" value="CheY-like"/>
    <property type="match status" value="1"/>
</dbReference>
<dbReference type="PANTHER" id="PTHR48111">
    <property type="entry name" value="REGULATOR OF RPOS"/>
    <property type="match status" value="1"/>
</dbReference>
<dbReference type="PANTHER" id="PTHR48111:SF24">
    <property type="entry name" value="TRANSCRIPTIONAL REGULATORY PROTEIN CSSR"/>
    <property type="match status" value="1"/>
</dbReference>
<dbReference type="InterPro" id="IPR016032">
    <property type="entry name" value="Sig_transdc_resp-reg_C-effctor"/>
</dbReference>
<dbReference type="EMBL" id="AFVQ02000110">
    <property type="protein sequence ID" value="KLI02311.1"/>
    <property type="molecule type" value="Genomic_DNA"/>
</dbReference>
<dbReference type="InterPro" id="IPR001789">
    <property type="entry name" value="Sig_transdc_resp-reg_receiver"/>
</dbReference>
<feature type="domain" description="OmpR/PhoB-type" evidence="9">
    <location>
        <begin position="130"/>
        <end position="225"/>
    </location>
</feature>
<evidence type="ECO:0000259" key="8">
    <source>
        <dbReference type="PROSITE" id="PS50110"/>
    </source>
</evidence>
<dbReference type="Gene3D" id="3.40.50.2300">
    <property type="match status" value="1"/>
</dbReference>
<dbReference type="STRING" id="1069536.SINU_08905"/>
<dbReference type="Proteomes" id="UP000035553">
    <property type="component" value="Unassembled WGS sequence"/>
</dbReference>
<dbReference type="GO" id="GO:0032993">
    <property type="term" value="C:protein-DNA complex"/>
    <property type="evidence" value="ECO:0007669"/>
    <property type="project" value="TreeGrafter"/>
</dbReference>
<evidence type="ECO:0000256" key="3">
    <source>
        <dbReference type="ARBA" id="ARBA00023015"/>
    </source>
</evidence>
<evidence type="ECO:0000313" key="11">
    <source>
        <dbReference type="Proteomes" id="UP000035553"/>
    </source>
</evidence>
<keyword evidence="4 7" id="KW-0238">DNA-binding</keyword>
<evidence type="ECO:0000256" key="4">
    <source>
        <dbReference type="ARBA" id="ARBA00023125"/>
    </source>
</evidence>
<proteinExistence type="predicted"/>
<dbReference type="Gene3D" id="6.10.250.690">
    <property type="match status" value="1"/>
</dbReference>
<dbReference type="GO" id="GO:0000976">
    <property type="term" value="F:transcription cis-regulatory region binding"/>
    <property type="evidence" value="ECO:0007669"/>
    <property type="project" value="TreeGrafter"/>
</dbReference>
<keyword evidence="5" id="KW-0804">Transcription</keyword>
<dbReference type="InterPro" id="IPR001867">
    <property type="entry name" value="OmpR/PhoB-type_DNA-bd"/>
</dbReference>
<evidence type="ECO:0000256" key="1">
    <source>
        <dbReference type="ARBA" id="ARBA00022553"/>
    </source>
</evidence>
<feature type="modified residue" description="4-aspartylphosphate" evidence="6">
    <location>
        <position position="55"/>
    </location>
</feature>
<dbReference type="GO" id="GO:0005829">
    <property type="term" value="C:cytosol"/>
    <property type="evidence" value="ECO:0007669"/>
    <property type="project" value="TreeGrafter"/>
</dbReference>
<dbReference type="SMART" id="SM00448">
    <property type="entry name" value="REC"/>
    <property type="match status" value="1"/>
</dbReference>
<dbReference type="InterPro" id="IPR036388">
    <property type="entry name" value="WH-like_DNA-bd_sf"/>
</dbReference>
<dbReference type="RefSeq" id="WP_010025626.1">
    <property type="nucleotide sequence ID" value="NZ_AFVQ02000110.1"/>
</dbReference>
<dbReference type="SUPFAM" id="SSF46894">
    <property type="entry name" value="C-terminal effector domain of the bipartite response regulators"/>
    <property type="match status" value="1"/>
</dbReference>
<feature type="DNA-binding region" description="OmpR/PhoB-type" evidence="7">
    <location>
        <begin position="130"/>
        <end position="225"/>
    </location>
</feature>
<dbReference type="GO" id="GO:0000156">
    <property type="term" value="F:phosphorelay response regulator activity"/>
    <property type="evidence" value="ECO:0007669"/>
    <property type="project" value="TreeGrafter"/>
</dbReference>
<keyword evidence="2" id="KW-0902">Two-component regulatory system</keyword>
<organism evidence="10 11">
    <name type="scientific">Sporolactobacillus inulinus CASD</name>
    <dbReference type="NCBI Taxonomy" id="1069536"/>
    <lineage>
        <taxon>Bacteria</taxon>
        <taxon>Bacillati</taxon>
        <taxon>Bacillota</taxon>
        <taxon>Bacilli</taxon>
        <taxon>Bacillales</taxon>
        <taxon>Sporolactobacillaceae</taxon>
        <taxon>Sporolactobacillus</taxon>
    </lineage>
</organism>
<dbReference type="OrthoDB" id="9790442at2"/>
<gene>
    <name evidence="10" type="ORF">SINU_08905</name>
</gene>
<dbReference type="InterPro" id="IPR039420">
    <property type="entry name" value="WalR-like"/>
</dbReference>
<reference evidence="10 11" key="1">
    <citation type="journal article" date="2011" name="J. Bacteriol.">
        <title>Draft genome sequence of Sporolactobacillus inulinus strain CASD, an efficient D-lactic acid-producing bacterium with high-concentration lactate tolerance capability.</title>
        <authorList>
            <person name="Yu B."/>
            <person name="Su F."/>
            <person name="Wang L."/>
            <person name="Xu K."/>
            <person name="Zhao B."/>
            <person name="Xu P."/>
        </authorList>
    </citation>
    <scope>NUCLEOTIDE SEQUENCE [LARGE SCALE GENOMIC DNA]</scope>
    <source>
        <strain evidence="10 11">CASD</strain>
    </source>
</reference>
<dbReference type="Pfam" id="PF00072">
    <property type="entry name" value="Response_reg"/>
    <property type="match status" value="1"/>
</dbReference>
<evidence type="ECO:0000256" key="6">
    <source>
        <dbReference type="PROSITE-ProRule" id="PRU00169"/>
    </source>
</evidence>
<comment type="caution">
    <text evidence="10">The sequence shown here is derived from an EMBL/GenBank/DDBJ whole genome shotgun (WGS) entry which is preliminary data.</text>
</comment>
<dbReference type="CDD" id="cd00383">
    <property type="entry name" value="trans_reg_C"/>
    <property type="match status" value="1"/>
</dbReference>
<dbReference type="PROSITE" id="PS51755">
    <property type="entry name" value="OMPR_PHOB"/>
    <property type="match status" value="1"/>
</dbReference>
<keyword evidence="3" id="KW-0805">Transcription regulation</keyword>
<feature type="domain" description="Response regulatory" evidence="8">
    <location>
        <begin position="7"/>
        <end position="120"/>
    </location>
</feature>
<dbReference type="PROSITE" id="PS50110">
    <property type="entry name" value="RESPONSE_REGULATORY"/>
    <property type="match status" value="1"/>
</dbReference>
<dbReference type="AlphaFoldDB" id="A0A0U1QNC2"/>
<evidence type="ECO:0000256" key="7">
    <source>
        <dbReference type="PROSITE-ProRule" id="PRU01091"/>
    </source>
</evidence>
<dbReference type="SMART" id="SM00862">
    <property type="entry name" value="Trans_reg_C"/>
    <property type="match status" value="1"/>
</dbReference>
<evidence type="ECO:0000256" key="2">
    <source>
        <dbReference type="ARBA" id="ARBA00023012"/>
    </source>
</evidence>
<name>A0A0U1QNC2_9BACL</name>
<sequence length="225" mass="26043">MNKTSYKINLVEDEESLASILKAYLEKEGWSVSVFSTGEEAMHYLHNGVHLWILDIMLPGMSGYDLIKKIKENHSEQPVIFISARDQDLDKILGLELGSDDYLAKPFLPKELVIRVKKLLHRVYGAGIHENRLVISKYQLDVVRRKVFDEENQLIELTTKEFDVLLYLVENVNIAKSRQDILNEVWGEDYVGSDRAVDDVVRRIRRKMERLSLETVYGSGYRIVS</sequence>
<dbReference type="Pfam" id="PF00486">
    <property type="entry name" value="Trans_reg_C"/>
    <property type="match status" value="1"/>
</dbReference>
<keyword evidence="1 6" id="KW-0597">Phosphoprotein</keyword>
<dbReference type="InterPro" id="IPR011006">
    <property type="entry name" value="CheY-like_superfamily"/>
</dbReference>
<protein>
    <submittedName>
        <fullName evidence="10">Transcriptional regulator</fullName>
    </submittedName>
</protein>
<accession>A0A0U1QNC2</accession>
<evidence type="ECO:0000256" key="5">
    <source>
        <dbReference type="ARBA" id="ARBA00023163"/>
    </source>
</evidence>